<dbReference type="InterPro" id="IPR036097">
    <property type="entry name" value="HisK_dim/P_sf"/>
</dbReference>
<feature type="domain" description="Histidine kinase" evidence="16">
    <location>
        <begin position="238"/>
        <end position="437"/>
    </location>
</feature>
<dbReference type="CDD" id="cd00082">
    <property type="entry name" value="HisKA"/>
    <property type="match status" value="1"/>
</dbReference>
<dbReference type="InterPro" id="IPR003661">
    <property type="entry name" value="HisK_dim/P_dom"/>
</dbReference>
<dbReference type="PANTHER" id="PTHR44936">
    <property type="entry name" value="SENSOR PROTEIN CREC"/>
    <property type="match status" value="1"/>
</dbReference>
<name>A0ABT3JW95_9XANT</name>
<dbReference type="EMBL" id="JAPCHY010000007">
    <property type="protein sequence ID" value="MCW4472755.1"/>
    <property type="molecule type" value="Genomic_DNA"/>
</dbReference>
<dbReference type="PROSITE" id="PS50109">
    <property type="entry name" value="HIS_KIN"/>
    <property type="match status" value="1"/>
</dbReference>
<evidence type="ECO:0000313" key="18">
    <source>
        <dbReference type="EMBL" id="MCW4472755.1"/>
    </source>
</evidence>
<comment type="caution">
    <text evidence="18">The sequence shown here is derived from an EMBL/GenBank/DDBJ whole genome shotgun (WGS) entry which is preliminary data.</text>
</comment>
<dbReference type="InterPro" id="IPR050980">
    <property type="entry name" value="2C_sensor_his_kinase"/>
</dbReference>
<keyword evidence="19" id="KW-1185">Reference proteome</keyword>
<keyword evidence="11 18" id="KW-0067">ATP-binding</keyword>
<comment type="subcellular location">
    <subcellularLocation>
        <location evidence="2">Cell inner membrane</location>
        <topology evidence="2">Multi-pass membrane protein</topology>
    </subcellularLocation>
</comment>
<evidence type="ECO:0000256" key="10">
    <source>
        <dbReference type="ARBA" id="ARBA00022777"/>
    </source>
</evidence>
<gene>
    <name evidence="18" type="ORF">OK345_09580</name>
</gene>
<evidence type="ECO:0000256" key="13">
    <source>
        <dbReference type="ARBA" id="ARBA00023012"/>
    </source>
</evidence>
<keyword evidence="13" id="KW-0902">Two-component regulatory system</keyword>
<dbReference type="SMART" id="SM00388">
    <property type="entry name" value="HisKA"/>
    <property type="match status" value="1"/>
</dbReference>
<keyword evidence="10" id="KW-0418">Kinase</keyword>
<dbReference type="PROSITE" id="PS51257">
    <property type="entry name" value="PROKAR_LIPOPROTEIN"/>
    <property type="match status" value="1"/>
</dbReference>
<keyword evidence="6" id="KW-0597">Phosphoprotein</keyword>
<dbReference type="SMART" id="SM00387">
    <property type="entry name" value="HATPase_c"/>
    <property type="match status" value="1"/>
</dbReference>
<dbReference type="InterPro" id="IPR004358">
    <property type="entry name" value="Sig_transdc_His_kin-like_C"/>
</dbReference>
<evidence type="ECO:0000259" key="17">
    <source>
        <dbReference type="PROSITE" id="PS50885"/>
    </source>
</evidence>
<keyword evidence="5" id="KW-0997">Cell inner membrane</keyword>
<evidence type="ECO:0000259" key="16">
    <source>
        <dbReference type="PROSITE" id="PS50109"/>
    </source>
</evidence>
<dbReference type="Pfam" id="PF00672">
    <property type="entry name" value="HAMP"/>
    <property type="match status" value="1"/>
</dbReference>
<dbReference type="SUPFAM" id="SSF47384">
    <property type="entry name" value="Homodimeric domain of signal transducing histidine kinase"/>
    <property type="match status" value="1"/>
</dbReference>
<keyword evidence="7" id="KW-0808">Transferase</keyword>
<dbReference type="Proteomes" id="UP001209922">
    <property type="component" value="Unassembled WGS sequence"/>
</dbReference>
<dbReference type="EC" id="2.7.13.3" evidence="3"/>
<reference evidence="18 19" key="1">
    <citation type="submission" date="2022-10" db="EMBL/GenBank/DDBJ databases">
        <title>Xanthomonas sp. H13-6.</title>
        <authorList>
            <person name="Liu X."/>
            <person name="Deng Z."/>
            <person name="Jiang Y."/>
            <person name="Yu T."/>
            <person name="Ai J."/>
        </authorList>
    </citation>
    <scope>NUCLEOTIDE SEQUENCE [LARGE SCALE GENOMIC DNA]</scope>
    <source>
        <strain evidence="18 19">H13-6</strain>
    </source>
</reference>
<accession>A0ABT3JW95</accession>
<feature type="transmembrane region" description="Helical" evidence="15">
    <location>
        <begin position="12"/>
        <end position="33"/>
    </location>
</feature>
<dbReference type="InterPro" id="IPR003594">
    <property type="entry name" value="HATPase_dom"/>
</dbReference>
<dbReference type="Gene3D" id="1.10.287.130">
    <property type="match status" value="1"/>
</dbReference>
<evidence type="ECO:0000256" key="4">
    <source>
        <dbReference type="ARBA" id="ARBA00022475"/>
    </source>
</evidence>
<dbReference type="PANTHER" id="PTHR44936:SF5">
    <property type="entry name" value="SENSOR HISTIDINE KINASE ENVZ"/>
    <property type="match status" value="1"/>
</dbReference>
<dbReference type="InterPro" id="IPR005467">
    <property type="entry name" value="His_kinase_dom"/>
</dbReference>
<organism evidence="18 19">
    <name type="scientific">Xanthomonas chitinilytica</name>
    <dbReference type="NCBI Taxonomy" id="2989819"/>
    <lineage>
        <taxon>Bacteria</taxon>
        <taxon>Pseudomonadati</taxon>
        <taxon>Pseudomonadota</taxon>
        <taxon>Gammaproteobacteria</taxon>
        <taxon>Lysobacterales</taxon>
        <taxon>Lysobacteraceae</taxon>
        <taxon>Xanthomonas</taxon>
    </lineage>
</organism>
<protein>
    <recommendedName>
        <fullName evidence="3">histidine kinase</fullName>
        <ecNumber evidence="3">2.7.13.3</ecNumber>
    </recommendedName>
</protein>
<dbReference type="SMART" id="SM00304">
    <property type="entry name" value="HAMP"/>
    <property type="match status" value="1"/>
</dbReference>
<dbReference type="InterPro" id="IPR003660">
    <property type="entry name" value="HAMP_dom"/>
</dbReference>
<dbReference type="Pfam" id="PF00512">
    <property type="entry name" value="HisKA"/>
    <property type="match status" value="1"/>
</dbReference>
<evidence type="ECO:0000256" key="8">
    <source>
        <dbReference type="ARBA" id="ARBA00022692"/>
    </source>
</evidence>
<dbReference type="CDD" id="cd06225">
    <property type="entry name" value="HAMP"/>
    <property type="match status" value="1"/>
</dbReference>
<evidence type="ECO:0000313" key="19">
    <source>
        <dbReference type="Proteomes" id="UP001209922"/>
    </source>
</evidence>
<keyword evidence="4" id="KW-1003">Cell membrane</keyword>
<evidence type="ECO:0000256" key="9">
    <source>
        <dbReference type="ARBA" id="ARBA00022741"/>
    </source>
</evidence>
<feature type="domain" description="HAMP" evidence="17">
    <location>
        <begin position="178"/>
        <end position="230"/>
    </location>
</feature>
<dbReference type="CDD" id="cd00075">
    <property type="entry name" value="HATPase"/>
    <property type="match status" value="1"/>
</dbReference>
<evidence type="ECO:0000256" key="6">
    <source>
        <dbReference type="ARBA" id="ARBA00022553"/>
    </source>
</evidence>
<evidence type="ECO:0000256" key="2">
    <source>
        <dbReference type="ARBA" id="ARBA00004429"/>
    </source>
</evidence>
<evidence type="ECO:0000256" key="5">
    <source>
        <dbReference type="ARBA" id="ARBA00022519"/>
    </source>
</evidence>
<evidence type="ECO:0000256" key="3">
    <source>
        <dbReference type="ARBA" id="ARBA00012438"/>
    </source>
</evidence>
<keyword evidence="8 15" id="KW-0812">Transmembrane</keyword>
<evidence type="ECO:0000256" key="1">
    <source>
        <dbReference type="ARBA" id="ARBA00000085"/>
    </source>
</evidence>
<keyword evidence="14 15" id="KW-0472">Membrane</keyword>
<feature type="transmembrane region" description="Helical" evidence="15">
    <location>
        <begin position="158"/>
        <end position="178"/>
    </location>
</feature>
<sequence>MRRLLSTTLGQIFAIVACSTLATFVLFVALIFAQNTAPLHRPWPWPVAHRIISLVNLLEDVPAQHRGRASLLASSQQANLTAVVRDTVSACTGDSLNARVLEAALRAELRKHPGMTVATCPGEMVATEIQVRVPMGPQVLEVRTGNVGLIPVNFNSPVFNALLFMLLSIIALSSWAIWRVVRPLRRLSEKAEAFGREISPAPMAEAGPTEIRNLTRAFNLMQERITRSMQERTRMLAAISHDLRTPLARMRLQLETAQQDADPDKLLKNIELMQTMVNSVLGFLNDGSDGEELEWLDLDALLATLCDDYQECGADIRYQGPGCIRFRCRHDAIQRALINLIENALHYGQSVHVSASVGSGRILVEVRDDGPGIPSDRLQDVLEPFVSLDSSRNSRPGSVGLGLSIVQEIVRAHGGTLELANGQSGGLTVRIVFPAGAG</sequence>
<evidence type="ECO:0000256" key="15">
    <source>
        <dbReference type="SAM" id="Phobius"/>
    </source>
</evidence>
<dbReference type="Gene3D" id="3.30.565.10">
    <property type="entry name" value="Histidine kinase-like ATPase, C-terminal domain"/>
    <property type="match status" value="1"/>
</dbReference>
<comment type="catalytic activity">
    <reaction evidence="1">
        <text>ATP + protein L-histidine = ADP + protein N-phospho-L-histidine.</text>
        <dbReference type="EC" id="2.7.13.3"/>
    </reaction>
</comment>
<dbReference type="InterPro" id="IPR036890">
    <property type="entry name" value="HATPase_C_sf"/>
</dbReference>
<evidence type="ECO:0000256" key="7">
    <source>
        <dbReference type="ARBA" id="ARBA00022679"/>
    </source>
</evidence>
<dbReference type="RefSeq" id="WP_265127738.1">
    <property type="nucleotide sequence ID" value="NZ_JAPCHY010000007.1"/>
</dbReference>
<evidence type="ECO:0000256" key="12">
    <source>
        <dbReference type="ARBA" id="ARBA00022989"/>
    </source>
</evidence>
<dbReference type="PRINTS" id="PR00344">
    <property type="entry name" value="BCTRLSENSOR"/>
</dbReference>
<proteinExistence type="predicted"/>
<evidence type="ECO:0000256" key="14">
    <source>
        <dbReference type="ARBA" id="ARBA00023136"/>
    </source>
</evidence>
<dbReference type="GO" id="GO:0005524">
    <property type="term" value="F:ATP binding"/>
    <property type="evidence" value="ECO:0007669"/>
    <property type="project" value="UniProtKB-KW"/>
</dbReference>
<evidence type="ECO:0000256" key="11">
    <source>
        <dbReference type="ARBA" id="ARBA00022840"/>
    </source>
</evidence>
<dbReference type="Pfam" id="PF02518">
    <property type="entry name" value="HATPase_c"/>
    <property type="match status" value="1"/>
</dbReference>
<dbReference type="PROSITE" id="PS50885">
    <property type="entry name" value="HAMP"/>
    <property type="match status" value="1"/>
</dbReference>
<dbReference type="SUPFAM" id="SSF55874">
    <property type="entry name" value="ATPase domain of HSP90 chaperone/DNA topoisomerase II/histidine kinase"/>
    <property type="match status" value="1"/>
</dbReference>
<keyword evidence="9" id="KW-0547">Nucleotide-binding</keyword>
<keyword evidence="12 15" id="KW-1133">Transmembrane helix</keyword>